<keyword evidence="8" id="KW-0472">Membrane</keyword>
<evidence type="ECO:0000256" key="7">
    <source>
        <dbReference type="ARBA" id="ARBA00022989"/>
    </source>
</evidence>
<dbReference type="Pfam" id="PF07963">
    <property type="entry name" value="N_methyl"/>
    <property type="match status" value="1"/>
</dbReference>
<evidence type="ECO:0000256" key="2">
    <source>
        <dbReference type="ARBA" id="ARBA00021549"/>
    </source>
</evidence>
<keyword evidence="7" id="KW-1133">Transmembrane helix</keyword>
<organism evidence="12 13">
    <name type="scientific">Alteromonas salexigens</name>
    <dbReference type="NCBI Taxonomy" id="2982530"/>
    <lineage>
        <taxon>Bacteria</taxon>
        <taxon>Pseudomonadati</taxon>
        <taxon>Pseudomonadota</taxon>
        <taxon>Gammaproteobacteria</taxon>
        <taxon>Alteromonadales</taxon>
        <taxon>Alteromonadaceae</taxon>
        <taxon>Alteromonas/Salinimonas group</taxon>
        <taxon>Alteromonas</taxon>
    </lineage>
</organism>
<dbReference type="Proteomes" id="UP001209257">
    <property type="component" value="Unassembled WGS sequence"/>
</dbReference>
<reference evidence="13" key="1">
    <citation type="submission" date="2023-07" db="EMBL/GenBank/DDBJ databases">
        <title>Study on multiphase classification of strain Alteromonas salexigens isolated from the Yellow Sea.</title>
        <authorList>
            <person name="Sun L."/>
        </authorList>
    </citation>
    <scope>NUCLEOTIDE SEQUENCE [LARGE SCALE GENOMIC DNA]</scope>
    <source>
        <strain evidence="13">ASW11-19</strain>
    </source>
</reference>
<dbReference type="Pfam" id="PF12019">
    <property type="entry name" value="GspH"/>
    <property type="match status" value="1"/>
</dbReference>
<keyword evidence="4" id="KW-0488">Methylation</keyword>
<dbReference type="InterPro" id="IPR022346">
    <property type="entry name" value="T2SS_GspH"/>
</dbReference>
<comment type="caution">
    <text evidence="12">The sequence shown here is derived from an EMBL/GenBank/DDBJ whole genome shotgun (WGS) entry which is preliminary data.</text>
</comment>
<name>A0ABT2VQY5_9ALTE</name>
<keyword evidence="5" id="KW-0997">Cell inner membrane</keyword>
<proteinExistence type="inferred from homology"/>
<dbReference type="InterPro" id="IPR012902">
    <property type="entry name" value="N_methyl_site"/>
</dbReference>
<evidence type="ECO:0000256" key="10">
    <source>
        <dbReference type="ARBA" id="ARBA00030775"/>
    </source>
</evidence>
<evidence type="ECO:0000256" key="8">
    <source>
        <dbReference type="ARBA" id="ARBA00023136"/>
    </source>
</evidence>
<dbReference type="SUPFAM" id="SSF54523">
    <property type="entry name" value="Pili subunits"/>
    <property type="match status" value="1"/>
</dbReference>
<gene>
    <name evidence="12" type="ORF">OCL06_14115</name>
</gene>
<evidence type="ECO:0000313" key="12">
    <source>
        <dbReference type="EMBL" id="MCU7555723.1"/>
    </source>
</evidence>
<evidence type="ECO:0000256" key="5">
    <source>
        <dbReference type="ARBA" id="ARBA00022519"/>
    </source>
</evidence>
<protein>
    <recommendedName>
        <fullName evidence="2">Type II secretion system protein H</fullName>
    </recommendedName>
    <alternativeName>
        <fullName evidence="10">General secretion pathway protein H</fullName>
    </alternativeName>
</protein>
<keyword evidence="3" id="KW-1003">Cell membrane</keyword>
<feature type="domain" description="General secretion pathway GspH" evidence="11">
    <location>
        <begin position="50"/>
        <end position="157"/>
    </location>
</feature>
<dbReference type="NCBIfam" id="TIGR02532">
    <property type="entry name" value="IV_pilin_GFxxxE"/>
    <property type="match status" value="1"/>
</dbReference>
<dbReference type="RefSeq" id="WP_262995652.1">
    <property type="nucleotide sequence ID" value="NZ_JAOTJC010000012.1"/>
</dbReference>
<dbReference type="InterPro" id="IPR045584">
    <property type="entry name" value="Pilin-like"/>
</dbReference>
<comment type="subcellular location">
    <subcellularLocation>
        <location evidence="1">Cell inner membrane</location>
        <topology evidence="1">Single-pass membrane protein</topology>
    </subcellularLocation>
</comment>
<evidence type="ECO:0000256" key="4">
    <source>
        <dbReference type="ARBA" id="ARBA00022481"/>
    </source>
</evidence>
<comment type="similarity">
    <text evidence="9">Belongs to the GSP H family.</text>
</comment>
<dbReference type="EMBL" id="JAOTJC010000012">
    <property type="protein sequence ID" value="MCU7555723.1"/>
    <property type="molecule type" value="Genomic_DNA"/>
</dbReference>
<accession>A0ABT2VQY5</accession>
<keyword evidence="6" id="KW-0812">Transmembrane</keyword>
<sequence>MTTRQQGLTLLELMITVAIVLLLITVGSPAIVSAQRHLSLSGAVENTYFMFQQARSHAVRQSSDIVMDFEGASSSWCIGLTDQADCDCSVVNSCTIDGVDAVLSNDEFPHTWLKSISFDDNDQALIDGRRGLALNSAGSAVLSDSKNAVRLELNAVGRVKICVTEGELGSYPQCDS</sequence>
<dbReference type="PROSITE" id="PS00409">
    <property type="entry name" value="PROKAR_NTER_METHYL"/>
    <property type="match status" value="1"/>
</dbReference>
<evidence type="ECO:0000313" key="13">
    <source>
        <dbReference type="Proteomes" id="UP001209257"/>
    </source>
</evidence>
<keyword evidence="13" id="KW-1185">Reference proteome</keyword>
<evidence type="ECO:0000256" key="9">
    <source>
        <dbReference type="ARBA" id="ARBA00025772"/>
    </source>
</evidence>
<evidence type="ECO:0000256" key="1">
    <source>
        <dbReference type="ARBA" id="ARBA00004377"/>
    </source>
</evidence>
<evidence type="ECO:0000259" key="11">
    <source>
        <dbReference type="Pfam" id="PF12019"/>
    </source>
</evidence>
<evidence type="ECO:0000256" key="6">
    <source>
        <dbReference type="ARBA" id="ARBA00022692"/>
    </source>
</evidence>
<dbReference type="Gene3D" id="3.55.40.10">
    <property type="entry name" value="minor pseudopilin epsh domain"/>
    <property type="match status" value="1"/>
</dbReference>
<evidence type="ECO:0000256" key="3">
    <source>
        <dbReference type="ARBA" id="ARBA00022475"/>
    </source>
</evidence>